<sequence>MCLIQVTPSTGSPQNPVLNPNADVFECKKAGSETDVSITWDYPDVHLTSLEDYFRLSLCFVPRAEAPGSHPCRQALDEAMRVSKEPLPIKLKRSRCFKPDNLRGKICINPQEHSESNIVAQVNHQVLEENAEDFETKGGL</sequence>
<gene>
    <name evidence="1" type="ORF">TPSB3V08_LOCUS7487</name>
</gene>
<name>A0A7R9DBB3_TIMPO</name>
<reference evidence="1" key="1">
    <citation type="submission" date="2020-11" db="EMBL/GenBank/DDBJ databases">
        <authorList>
            <person name="Tran Van P."/>
        </authorList>
    </citation>
    <scope>NUCLEOTIDE SEQUENCE</scope>
</reference>
<evidence type="ECO:0000313" key="1">
    <source>
        <dbReference type="EMBL" id="CAD7410674.1"/>
    </source>
</evidence>
<organism evidence="1">
    <name type="scientific">Timema poppense</name>
    <name type="common">Walking stick</name>
    <dbReference type="NCBI Taxonomy" id="170557"/>
    <lineage>
        <taxon>Eukaryota</taxon>
        <taxon>Metazoa</taxon>
        <taxon>Ecdysozoa</taxon>
        <taxon>Arthropoda</taxon>
        <taxon>Hexapoda</taxon>
        <taxon>Insecta</taxon>
        <taxon>Pterygota</taxon>
        <taxon>Neoptera</taxon>
        <taxon>Polyneoptera</taxon>
        <taxon>Phasmatodea</taxon>
        <taxon>Timematodea</taxon>
        <taxon>Timematoidea</taxon>
        <taxon>Timematidae</taxon>
        <taxon>Timema</taxon>
    </lineage>
</organism>
<accession>A0A7R9DBB3</accession>
<dbReference type="EMBL" id="OD004906">
    <property type="protein sequence ID" value="CAD7410674.1"/>
    <property type="molecule type" value="Genomic_DNA"/>
</dbReference>
<dbReference type="AlphaFoldDB" id="A0A7R9DBB3"/>
<proteinExistence type="predicted"/>
<protein>
    <submittedName>
        <fullName evidence="1">Uncharacterized protein</fullName>
    </submittedName>
</protein>